<dbReference type="Proteomes" id="UP000815677">
    <property type="component" value="Unassembled WGS sequence"/>
</dbReference>
<keyword evidence="3" id="KW-1185">Reference proteome</keyword>
<accession>A0ABQ0LL89</accession>
<feature type="region of interest" description="Disordered" evidence="1">
    <location>
        <begin position="127"/>
        <end position="147"/>
    </location>
</feature>
<sequence length="246" mass="27176">METFPREALQHRLECVFIEPTCAGAPLDGASVVIGSFGTSRVLRSSTGPVFHPVLSRSVTSTVSRCVVDSPGLYFWIPFDATRVSLHRRGALHDGAGALTQQRCDLHELAMGEQRLVFPQYWRATELTGSKPGSKPRNDAEPGPGPRMCGVCDKRELKRMPVGTWNGPRTSLRRTLDHICITTRPTRRAERRGLNVDEEHAILRAVSAAFKLSVPTASCRLSIFFLRPLAPSSISRTDKTGRCRLV</sequence>
<evidence type="ECO:0000313" key="2">
    <source>
        <dbReference type="EMBL" id="GAT51890.1"/>
    </source>
</evidence>
<evidence type="ECO:0000313" key="3">
    <source>
        <dbReference type="Proteomes" id="UP000815677"/>
    </source>
</evidence>
<name>A0ABQ0LL89_MYCCL</name>
<evidence type="ECO:0000256" key="1">
    <source>
        <dbReference type="SAM" id="MobiDB-lite"/>
    </source>
</evidence>
<protein>
    <submittedName>
        <fullName evidence="2">Uncharacterized protein</fullName>
    </submittedName>
</protein>
<dbReference type="EMBL" id="DF847446">
    <property type="protein sequence ID" value="GAT51890.1"/>
    <property type="molecule type" value="Genomic_DNA"/>
</dbReference>
<proteinExistence type="predicted"/>
<organism evidence="2 3">
    <name type="scientific">Mycena chlorophos</name>
    <name type="common">Agaric fungus</name>
    <name type="synonym">Agaricus chlorophos</name>
    <dbReference type="NCBI Taxonomy" id="658473"/>
    <lineage>
        <taxon>Eukaryota</taxon>
        <taxon>Fungi</taxon>
        <taxon>Dikarya</taxon>
        <taxon>Basidiomycota</taxon>
        <taxon>Agaricomycotina</taxon>
        <taxon>Agaricomycetes</taxon>
        <taxon>Agaricomycetidae</taxon>
        <taxon>Agaricales</taxon>
        <taxon>Marasmiineae</taxon>
        <taxon>Mycenaceae</taxon>
        <taxon>Mycena</taxon>
    </lineage>
</organism>
<gene>
    <name evidence="2" type="ORF">MCHLO_08993</name>
</gene>
<reference evidence="2" key="1">
    <citation type="submission" date="2014-09" db="EMBL/GenBank/DDBJ databases">
        <title>Genome sequence of the luminous mushroom Mycena chlorophos for searching fungal bioluminescence genes.</title>
        <authorList>
            <person name="Tanaka Y."/>
            <person name="Kasuga D."/>
            <person name="Oba Y."/>
            <person name="Hase S."/>
            <person name="Sato K."/>
            <person name="Oba Y."/>
            <person name="Sakakibara Y."/>
        </authorList>
    </citation>
    <scope>NUCLEOTIDE SEQUENCE</scope>
</reference>